<feature type="compositionally biased region" description="Basic and acidic residues" evidence="1">
    <location>
        <begin position="353"/>
        <end position="371"/>
    </location>
</feature>
<dbReference type="Gramene" id="Pp3c27_7360V3.2">
    <property type="protein sequence ID" value="Pp3c27_7360V3.2"/>
    <property type="gene ID" value="Pp3c27_7360"/>
</dbReference>
<reference evidence="2 4" key="1">
    <citation type="journal article" date="2008" name="Science">
        <title>The Physcomitrella genome reveals evolutionary insights into the conquest of land by plants.</title>
        <authorList>
            <person name="Rensing S."/>
            <person name="Lang D."/>
            <person name="Zimmer A."/>
            <person name="Terry A."/>
            <person name="Salamov A."/>
            <person name="Shapiro H."/>
            <person name="Nishiyama T."/>
            <person name="Perroud P.-F."/>
            <person name="Lindquist E."/>
            <person name="Kamisugi Y."/>
            <person name="Tanahashi T."/>
            <person name="Sakakibara K."/>
            <person name="Fujita T."/>
            <person name="Oishi K."/>
            <person name="Shin-I T."/>
            <person name="Kuroki Y."/>
            <person name="Toyoda A."/>
            <person name="Suzuki Y."/>
            <person name="Hashimoto A."/>
            <person name="Yamaguchi K."/>
            <person name="Sugano A."/>
            <person name="Kohara Y."/>
            <person name="Fujiyama A."/>
            <person name="Anterola A."/>
            <person name="Aoki S."/>
            <person name="Ashton N."/>
            <person name="Barbazuk W.B."/>
            <person name="Barker E."/>
            <person name="Bennetzen J."/>
            <person name="Bezanilla M."/>
            <person name="Blankenship R."/>
            <person name="Cho S.H."/>
            <person name="Dutcher S."/>
            <person name="Estelle M."/>
            <person name="Fawcett J.A."/>
            <person name="Gundlach H."/>
            <person name="Hanada K."/>
            <person name="Heyl A."/>
            <person name="Hicks K.A."/>
            <person name="Hugh J."/>
            <person name="Lohr M."/>
            <person name="Mayer K."/>
            <person name="Melkozernov A."/>
            <person name="Murata T."/>
            <person name="Nelson D."/>
            <person name="Pils B."/>
            <person name="Prigge M."/>
            <person name="Reiss B."/>
            <person name="Renner T."/>
            <person name="Rombauts S."/>
            <person name="Rushton P."/>
            <person name="Sanderfoot A."/>
            <person name="Schween G."/>
            <person name="Shiu S.-H."/>
            <person name="Stueber K."/>
            <person name="Theodoulou F.L."/>
            <person name="Tu H."/>
            <person name="Van de Peer Y."/>
            <person name="Verrier P.J."/>
            <person name="Waters E."/>
            <person name="Wood A."/>
            <person name="Yang L."/>
            <person name="Cove D."/>
            <person name="Cuming A."/>
            <person name="Hasebe M."/>
            <person name="Lucas S."/>
            <person name="Mishler D.B."/>
            <person name="Reski R."/>
            <person name="Grigoriev I."/>
            <person name="Quatrano R.S."/>
            <person name="Boore J.L."/>
        </authorList>
    </citation>
    <scope>NUCLEOTIDE SEQUENCE [LARGE SCALE GENOMIC DNA]</scope>
    <source>
        <strain evidence="3 4">cv. Gransden 2004</strain>
    </source>
</reference>
<evidence type="ECO:0000313" key="3">
    <source>
        <dbReference type="EnsemblPlants" id="Pp3c27_7360V3.1"/>
    </source>
</evidence>
<dbReference type="FunCoup" id="A0A2K1IB24">
    <property type="interactions" value="1716"/>
</dbReference>
<keyword evidence="4" id="KW-1185">Reference proteome</keyword>
<feature type="region of interest" description="Disordered" evidence="1">
    <location>
        <begin position="112"/>
        <end position="153"/>
    </location>
</feature>
<name>A0A2K1IB24_PHYPA</name>
<dbReference type="EMBL" id="ABEU02000027">
    <property type="protein sequence ID" value="PNR26468.1"/>
    <property type="molecule type" value="Genomic_DNA"/>
</dbReference>
<reference evidence="2 4" key="2">
    <citation type="journal article" date="2018" name="Plant J.">
        <title>The Physcomitrella patens chromosome-scale assembly reveals moss genome structure and evolution.</title>
        <authorList>
            <person name="Lang D."/>
            <person name="Ullrich K.K."/>
            <person name="Murat F."/>
            <person name="Fuchs J."/>
            <person name="Jenkins J."/>
            <person name="Haas F.B."/>
            <person name="Piednoel M."/>
            <person name="Gundlach H."/>
            <person name="Van Bel M."/>
            <person name="Meyberg R."/>
            <person name="Vives C."/>
            <person name="Morata J."/>
            <person name="Symeonidi A."/>
            <person name="Hiss M."/>
            <person name="Muchero W."/>
            <person name="Kamisugi Y."/>
            <person name="Saleh O."/>
            <person name="Blanc G."/>
            <person name="Decker E.L."/>
            <person name="van Gessel N."/>
            <person name="Grimwood J."/>
            <person name="Hayes R.D."/>
            <person name="Graham S.W."/>
            <person name="Gunter L.E."/>
            <person name="McDaniel S.F."/>
            <person name="Hoernstein S.N.W."/>
            <person name="Larsson A."/>
            <person name="Li F.W."/>
            <person name="Perroud P.F."/>
            <person name="Phillips J."/>
            <person name="Ranjan P."/>
            <person name="Rokshar D.S."/>
            <person name="Rothfels C.J."/>
            <person name="Schneider L."/>
            <person name="Shu S."/>
            <person name="Stevenson D.W."/>
            <person name="Thummler F."/>
            <person name="Tillich M."/>
            <person name="Villarreal Aguilar J.C."/>
            <person name="Widiez T."/>
            <person name="Wong G.K."/>
            <person name="Wymore A."/>
            <person name="Zhang Y."/>
            <person name="Zimmer A.D."/>
            <person name="Quatrano R.S."/>
            <person name="Mayer K.F.X."/>
            <person name="Goodstein D."/>
            <person name="Casacuberta J.M."/>
            <person name="Vandepoele K."/>
            <person name="Reski R."/>
            <person name="Cuming A.C."/>
            <person name="Tuskan G.A."/>
            <person name="Maumus F."/>
            <person name="Salse J."/>
            <person name="Schmutz J."/>
            <person name="Rensing S.A."/>
        </authorList>
    </citation>
    <scope>NUCLEOTIDE SEQUENCE [LARGE SCALE GENOMIC DNA]</scope>
    <source>
        <strain evidence="3 4">cv. Gransden 2004</strain>
    </source>
</reference>
<protein>
    <submittedName>
        <fullName evidence="2 3">Uncharacterized protein</fullName>
    </submittedName>
</protein>
<gene>
    <name evidence="2" type="ORF">PHYPA_031043</name>
</gene>
<dbReference type="Gramene" id="Pp3c27_7360V3.1">
    <property type="protein sequence ID" value="Pp3c27_7360V3.1"/>
    <property type="gene ID" value="Pp3c27_7360"/>
</dbReference>
<feature type="region of interest" description="Disordered" evidence="1">
    <location>
        <begin position="38"/>
        <end position="100"/>
    </location>
</feature>
<dbReference type="EnsemblPlants" id="Pp3c27_7360V3.1">
    <property type="protein sequence ID" value="Pp3c27_7360V3.1"/>
    <property type="gene ID" value="Pp3c27_7360"/>
</dbReference>
<dbReference type="EnsemblPlants" id="Pp3c27_7360V3.2">
    <property type="protein sequence ID" value="Pp3c27_7360V3.2"/>
    <property type="gene ID" value="Pp3c27_7360"/>
</dbReference>
<feature type="compositionally biased region" description="Basic and acidic residues" evidence="1">
    <location>
        <begin position="424"/>
        <end position="436"/>
    </location>
</feature>
<proteinExistence type="predicted"/>
<reference evidence="3" key="3">
    <citation type="submission" date="2020-12" db="UniProtKB">
        <authorList>
            <consortium name="EnsemblPlants"/>
        </authorList>
    </citation>
    <scope>IDENTIFICATION</scope>
</reference>
<accession>A0A2K1IB24</accession>
<dbReference type="AlphaFoldDB" id="A0A2K1IB24"/>
<feature type="compositionally biased region" description="Basic and acidic residues" evidence="1">
    <location>
        <begin position="51"/>
        <end position="68"/>
    </location>
</feature>
<dbReference type="InParanoid" id="A0A2K1IB24"/>
<feature type="compositionally biased region" description="Polar residues" evidence="1">
    <location>
        <begin position="407"/>
        <end position="417"/>
    </location>
</feature>
<organism evidence="2">
    <name type="scientific">Physcomitrium patens</name>
    <name type="common">Spreading-leaved earth moss</name>
    <name type="synonym">Physcomitrella patens</name>
    <dbReference type="NCBI Taxonomy" id="3218"/>
    <lineage>
        <taxon>Eukaryota</taxon>
        <taxon>Viridiplantae</taxon>
        <taxon>Streptophyta</taxon>
        <taxon>Embryophyta</taxon>
        <taxon>Bryophyta</taxon>
        <taxon>Bryophytina</taxon>
        <taxon>Bryopsida</taxon>
        <taxon>Funariidae</taxon>
        <taxon>Funariales</taxon>
        <taxon>Funariaceae</taxon>
        <taxon>Physcomitrium</taxon>
    </lineage>
</organism>
<feature type="compositionally biased region" description="Basic and acidic residues" evidence="1">
    <location>
        <begin position="77"/>
        <end position="95"/>
    </location>
</feature>
<dbReference type="Proteomes" id="UP000006727">
    <property type="component" value="Chromosome 27"/>
</dbReference>
<evidence type="ECO:0000313" key="2">
    <source>
        <dbReference type="EMBL" id="PNR26468.1"/>
    </source>
</evidence>
<evidence type="ECO:0000256" key="1">
    <source>
        <dbReference type="SAM" id="MobiDB-lite"/>
    </source>
</evidence>
<feature type="compositionally biased region" description="Basic and acidic residues" evidence="1">
    <location>
        <begin position="130"/>
        <end position="140"/>
    </location>
</feature>
<dbReference type="PaxDb" id="3218-PP1S164_19V6.1"/>
<feature type="region of interest" description="Disordered" evidence="1">
    <location>
        <begin position="353"/>
        <end position="447"/>
    </location>
</feature>
<sequence length="564" mass="62436">MKQGLYDDAVVKEESGPGCVQEVGITSGREKRLVSPLMKRRDGGSGLHGRSAIDREFAKGGEDERLRDSAVSVQRTAIERELDGKDESSKARGSKEVATSCMAVENGTQHCIGRLGTESGSSQSAGPSEEDWKNEGERDSFVQSSSVENDNEGCKALVEKKKDSLSREEDEAVVLDMKTGSDVGSEREEGELNPVVEVLPDNDHKHEEAHELEADKTKESECERAVGLRDEPMIAAEAVAPALVNMNFSETETGVQIIRSSEQHATEEVDGQEVIEQSQWDPKFPVEHEHIEIEPKQLLKEGNLERPRRVSVQVRNLELVSSIEEYPSRQENSDQVAANSAGIFFMRLSGGGRDREEVKGEERRIEKRQRVGDGANLSLALPETSPALSSGDPCCRPHMQRGAPLRPSQQAPTQTHSRGALGSERVRGQGRERGYESFHNPHGSHQVSLTDREIHAATAHDASHAMQRELKRNNRYGEADEVWFSPSRSGDSREALPHSKGERITLGQREKETAAIDREHISIGMQDIVQEAIPSMSRKLQELPDSFLAGMKKSLRDMFNSIEK</sequence>
<evidence type="ECO:0000313" key="4">
    <source>
        <dbReference type="Proteomes" id="UP000006727"/>
    </source>
</evidence>